<proteinExistence type="predicted"/>
<comment type="caution">
    <text evidence="1">The sequence shown here is derived from an EMBL/GenBank/DDBJ whole genome shotgun (WGS) entry which is preliminary data.</text>
</comment>
<gene>
    <name evidence="1" type="ORF">C1645_832078</name>
</gene>
<sequence length="100" mass="11673">MITAMEWHFLLYIPDGIFCTSRSPLNIHFIKTTLEEGLEDKKELCKNVKQVMEVIVGLLKERVDVEKEPKNKKARAQEYLKKNNYRVVGQRASAQARRPL</sequence>
<dbReference type="EMBL" id="QKYT01000483">
    <property type="protein sequence ID" value="RIA84582.1"/>
    <property type="molecule type" value="Genomic_DNA"/>
</dbReference>
<dbReference type="AlphaFoldDB" id="A0A397SGC1"/>
<keyword evidence="2" id="KW-1185">Reference proteome</keyword>
<evidence type="ECO:0000313" key="2">
    <source>
        <dbReference type="Proteomes" id="UP000265703"/>
    </source>
</evidence>
<protein>
    <submittedName>
        <fullName evidence="1">Uncharacterized protein</fullName>
    </submittedName>
</protein>
<dbReference type="Proteomes" id="UP000265703">
    <property type="component" value="Unassembled WGS sequence"/>
</dbReference>
<reference evidence="1 2" key="1">
    <citation type="submission" date="2018-06" db="EMBL/GenBank/DDBJ databases">
        <title>Comparative genomics reveals the genomic features of Rhizophagus irregularis, R. cerebriforme, R. diaphanum and Gigaspora rosea, and their symbiotic lifestyle signature.</title>
        <authorList>
            <person name="Morin E."/>
            <person name="San Clemente H."/>
            <person name="Chen E.C.H."/>
            <person name="De La Providencia I."/>
            <person name="Hainaut M."/>
            <person name="Kuo A."/>
            <person name="Kohler A."/>
            <person name="Murat C."/>
            <person name="Tang N."/>
            <person name="Roy S."/>
            <person name="Loubradou J."/>
            <person name="Henrissat B."/>
            <person name="Grigoriev I.V."/>
            <person name="Corradi N."/>
            <person name="Roux C."/>
            <person name="Martin F.M."/>
        </authorList>
    </citation>
    <scope>NUCLEOTIDE SEQUENCE [LARGE SCALE GENOMIC DNA]</scope>
    <source>
        <strain evidence="1 2">DAOM 227022</strain>
    </source>
</reference>
<dbReference type="OrthoDB" id="2412213at2759"/>
<accession>A0A397SGC1</accession>
<evidence type="ECO:0000313" key="1">
    <source>
        <dbReference type="EMBL" id="RIA84582.1"/>
    </source>
</evidence>
<name>A0A397SGC1_9GLOM</name>
<organism evidence="1 2">
    <name type="scientific">Glomus cerebriforme</name>
    <dbReference type="NCBI Taxonomy" id="658196"/>
    <lineage>
        <taxon>Eukaryota</taxon>
        <taxon>Fungi</taxon>
        <taxon>Fungi incertae sedis</taxon>
        <taxon>Mucoromycota</taxon>
        <taxon>Glomeromycotina</taxon>
        <taxon>Glomeromycetes</taxon>
        <taxon>Glomerales</taxon>
        <taxon>Glomeraceae</taxon>
        <taxon>Glomus</taxon>
    </lineage>
</organism>